<accession>A0A1H9ZU97</accession>
<dbReference type="InterPro" id="IPR009926">
    <property type="entry name" value="T3SS_YcgR_PilZN"/>
</dbReference>
<dbReference type="STRING" id="349064.SAMN05660429_00564"/>
<evidence type="ECO:0000256" key="1">
    <source>
        <dbReference type="ARBA" id="ARBA00022636"/>
    </source>
</evidence>
<dbReference type="GO" id="GO:0035438">
    <property type="term" value="F:cyclic-di-GMP binding"/>
    <property type="evidence" value="ECO:0007669"/>
    <property type="project" value="InterPro"/>
</dbReference>
<feature type="domain" description="PilZ" evidence="4">
    <location>
        <begin position="112"/>
        <end position="220"/>
    </location>
</feature>
<keyword evidence="2" id="KW-0547">Nucleotide-binding</keyword>
<dbReference type="Gene3D" id="2.40.10.220">
    <property type="entry name" value="predicted glycosyltransferase like domains"/>
    <property type="match status" value="1"/>
</dbReference>
<evidence type="ECO:0000256" key="2">
    <source>
        <dbReference type="ARBA" id="ARBA00022741"/>
    </source>
</evidence>
<name>A0A1H9ZU97_THASX</name>
<evidence type="ECO:0000256" key="3">
    <source>
        <dbReference type="ARBA" id="ARBA00023143"/>
    </source>
</evidence>
<dbReference type="SUPFAM" id="SSF141371">
    <property type="entry name" value="PilZ domain-like"/>
    <property type="match status" value="2"/>
</dbReference>
<evidence type="ECO:0000313" key="6">
    <source>
        <dbReference type="EMBL" id="SES84406.1"/>
    </source>
</evidence>
<dbReference type="Pfam" id="PF12945">
    <property type="entry name" value="PilZNR"/>
    <property type="match status" value="1"/>
</dbReference>
<dbReference type="InterPro" id="IPR009875">
    <property type="entry name" value="PilZ_domain"/>
</dbReference>
<keyword evidence="7" id="KW-1185">Reference proteome</keyword>
<dbReference type="Proteomes" id="UP000199308">
    <property type="component" value="Unassembled WGS sequence"/>
</dbReference>
<dbReference type="Gene3D" id="2.30.110.10">
    <property type="entry name" value="Electron Transport, Fmn-binding Protein, Chain A"/>
    <property type="match status" value="1"/>
</dbReference>
<proteinExistence type="predicted"/>
<evidence type="ECO:0000259" key="5">
    <source>
        <dbReference type="Pfam" id="PF12945"/>
    </source>
</evidence>
<organism evidence="6 7">
    <name type="scientific">Thalassotalea agarivorans</name>
    <name type="common">Thalassomonas agarivorans</name>
    <dbReference type="NCBI Taxonomy" id="349064"/>
    <lineage>
        <taxon>Bacteria</taxon>
        <taxon>Pseudomonadati</taxon>
        <taxon>Pseudomonadota</taxon>
        <taxon>Gammaproteobacteria</taxon>
        <taxon>Alteromonadales</taxon>
        <taxon>Colwelliaceae</taxon>
        <taxon>Thalassotalea</taxon>
    </lineage>
</organism>
<feature type="domain" description="Type III secretion system flagellar brake protein YcgR PilZN" evidence="5">
    <location>
        <begin position="17"/>
        <end position="105"/>
    </location>
</feature>
<dbReference type="AlphaFoldDB" id="A0A1H9ZU97"/>
<evidence type="ECO:0000313" key="7">
    <source>
        <dbReference type="Proteomes" id="UP000199308"/>
    </source>
</evidence>
<dbReference type="RefSeq" id="WP_177168830.1">
    <property type="nucleotide sequence ID" value="NZ_AP027363.1"/>
</dbReference>
<sequence length="224" mass="25158">MSTQALAKKTNIFELLPGKLIDIQVNQNDADRLKLPLVGYAFGRYIILKYPVGTRAKDFAEALMPGNSLFVRYILDDGSRECFSFVSQVKDIIECPEKCIIIDYPTRINNRQLRRHQRTQTHLPAIMRFVDPKSGMSVSQANGIIVDISPEGCGFTFKHSGDVTKLNETEVQLCVQSPIEGDIEIPAMVCNVRQTNGKVSIGIKFFGDGKQVERLLVHLFIELL</sequence>
<reference evidence="6 7" key="1">
    <citation type="submission" date="2016-10" db="EMBL/GenBank/DDBJ databases">
        <authorList>
            <person name="de Groot N.N."/>
        </authorList>
    </citation>
    <scope>NUCLEOTIDE SEQUENCE [LARGE SCALE GENOMIC DNA]</scope>
    <source>
        <strain evidence="6 7">DSM 19706</strain>
    </source>
</reference>
<protein>
    <submittedName>
        <fullName evidence="6">Protein YcgR</fullName>
    </submittedName>
</protein>
<evidence type="ECO:0000259" key="4">
    <source>
        <dbReference type="Pfam" id="PF07238"/>
    </source>
</evidence>
<dbReference type="InterPro" id="IPR012349">
    <property type="entry name" value="Split_barrel_FMN-bd"/>
</dbReference>
<gene>
    <name evidence="6" type="ORF">SAMN05660429_00564</name>
</gene>
<dbReference type="Pfam" id="PF07238">
    <property type="entry name" value="PilZ"/>
    <property type="match status" value="1"/>
</dbReference>
<keyword evidence="1" id="KW-0973">c-di-GMP</keyword>
<dbReference type="EMBL" id="FOHK01000002">
    <property type="protein sequence ID" value="SES84406.1"/>
    <property type="molecule type" value="Genomic_DNA"/>
</dbReference>
<keyword evidence="3" id="KW-0975">Bacterial flagellum</keyword>